<dbReference type="PANTHER" id="PTHR45982:SF1">
    <property type="entry name" value="REGULATOR OF CHROMOSOME CONDENSATION"/>
    <property type="match status" value="1"/>
</dbReference>
<dbReference type="SUPFAM" id="SSF50985">
    <property type="entry name" value="RCC1/BLIP-II"/>
    <property type="match status" value="1"/>
</dbReference>
<comment type="caution">
    <text evidence="2">The sequence shown here is derived from an EMBL/GenBank/DDBJ whole genome shotgun (WGS) entry which is preliminary data.</text>
</comment>
<evidence type="ECO:0000313" key="3">
    <source>
        <dbReference type="Proteomes" id="UP000284403"/>
    </source>
</evidence>
<dbReference type="OrthoDB" id="5981550at2759"/>
<dbReference type="RefSeq" id="XP_029227033.1">
    <property type="nucleotide sequence ID" value="XM_029372858.1"/>
</dbReference>
<name>A0A422P8N5_9TRYP</name>
<dbReference type="GO" id="GO:0005737">
    <property type="term" value="C:cytoplasm"/>
    <property type="evidence" value="ECO:0007669"/>
    <property type="project" value="TreeGrafter"/>
</dbReference>
<protein>
    <submittedName>
        <fullName evidence="2">Putative chromatin binding protein</fullName>
    </submittedName>
</protein>
<feature type="repeat" description="RCC1" evidence="1">
    <location>
        <begin position="93"/>
        <end position="186"/>
    </location>
</feature>
<dbReference type="PANTHER" id="PTHR45982">
    <property type="entry name" value="REGULATOR OF CHROMOSOME CONDENSATION"/>
    <property type="match status" value="1"/>
</dbReference>
<dbReference type="PROSITE" id="PS50012">
    <property type="entry name" value="RCC1_3"/>
    <property type="match status" value="2"/>
</dbReference>
<dbReference type="InterPro" id="IPR009091">
    <property type="entry name" value="RCC1/BLIP-II"/>
</dbReference>
<dbReference type="Gene3D" id="2.130.10.30">
    <property type="entry name" value="Regulator of chromosome condensation 1/beta-lactamase-inhibitor protein II"/>
    <property type="match status" value="1"/>
</dbReference>
<dbReference type="InterPro" id="IPR051553">
    <property type="entry name" value="Ran_GTPase-activating"/>
</dbReference>
<sequence>MSRYVVLDAAPSSASSCERTAAVLGKCLAEGEALAKVVHCSSYYGAALFRSGRLVLLAPESPAQHGTVIAGGDGRVLDVAAGAAHIVFCKEDGTVYSFGFSNKHGQLGDGTVWRSLPSAPATHDADGSDAAGREAGLPQLSSPQMIHGFGAGAGDGEAAFTEGRLLTVPIVAVACGDFHTLLLTRLRNCVYACGLGASGQLGGRRRPALQPSFRSIRLLFGLPLQQIAAAGNHSFALLQTGKLFAFGENLCGQLGLGAVRAVHTPRAVNFSGAAPCSEPRRPLDTAALKSLRAAWGSAASMHLPLRVERLSPERDPGAPFVLAVWCCPTRTVLLTATLEWLSCGLALSRSPCDGKTCKFRMDRYGPLGRWIARREEATVFRKMRWSERVAAALKAALPPHTLETASAAAVAAALGAMDVKCSTKAVALLLRRPAQSQGALLFLQGETPDALLMDAAGGTPLLPAPRAEKLLQDHDADDDASEFALAEAQGIVAAEAFMAVV</sequence>
<proteinExistence type="predicted"/>
<dbReference type="GO" id="GO:0005085">
    <property type="term" value="F:guanyl-nucleotide exchange factor activity"/>
    <property type="evidence" value="ECO:0007669"/>
    <property type="project" value="TreeGrafter"/>
</dbReference>
<accession>A0A422P8N5</accession>
<dbReference type="GeneID" id="40319579"/>
<dbReference type="InterPro" id="IPR000408">
    <property type="entry name" value="Reg_chr_condens"/>
</dbReference>
<dbReference type="AlphaFoldDB" id="A0A422P8N5"/>
<dbReference type="Pfam" id="PF13540">
    <property type="entry name" value="RCC1_2"/>
    <property type="match status" value="3"/>
</dbReference>
<keyword evidence="3" id="KW-1185">Reference proteome</keyword>
<dbReference type="EMBL" id="MKKU01000379">
    <property type="protein sequence ID" value="RNF14070.1"/>
    <property type="molecule type" value="Genomic_DNA"/>
</dbReference>
<dbReference type="Proteomes" id="UP000284403">
    <property type="component" value="Unassembled WGS sequence"/>
</dbReference>
<reference evidence="2 3" key="1">
    <citation type="journal article" date="2018" name="BMC Genomics">
        <title>Genomic comparison of Trypanosoma conorhini and Trypanosoma rangeli to Trypanosoma cruzi strains of high and low virulence.</title>
        <authorList>
            <person name="Bradwell K.R."/>
            <person name="Koparde V.N."/>
            <person name="Matveyev A.V."/>
            <person name="Serrano M.G."/>
            <person name="Alves J.M."/>
            <person name="Parikh H."/>
            <person name="Huang B."/>
            <person name="Lee V."/>
            <person name="Espinosa-Alvarez O."/>
            <person name="Ortiz P.A."/>
            <person name="Costa-Martins A.G."/>
            <person name="Teixeira M.M."/>
            <person name="Buck G.A."/>
        </authorList>
    </citation>
    <scope>NUCLEOTIDE SEQUENCE [LARGE SCALE GENOMIC DNA]</scope>
    <source>
        <strain evidence="2 3">025E</strain>
    </source>
</reference>
<feature type="repeat" description="RCC1" evidence="1">
    <location>
        <begin position="188"/>
        <end position="240"/>
    </location>
</feature>
<evidence type="ECO:0000313" key="2">
    <source>
        <dbReference type="EMBL" id="RNF14070.1"/>
    </source>
</evidence>
<gene>
    <name evidence="2" type="ORF">Tco025E_05968</name>
</gene>
<organism evidence="2 3">
    <name type="scientific">Trypanosoma conorhini</name>
    <dbReference type="NCBI Taxonomy" id="83891"/>
    <lineage>
        <taxon>Eukaryota</taxon>
        <taxon>Discoba</taxon>
        <taxon>Euglenozoa</taxon>
        <taxon>Kinetoplastea</taxon>
        <taxon>Metakinetoplastina</taxon>
        <taxon>Trypanosomatida</taxon>
        <taxon>Trypanosomatidae</taxon>
        <taxon>Trypanosoma</taxon>
    </lineage>
</organism>
<evidence type="ECO:0000256" key="1">
    <source>
        <dbReference type="PROSITE-ProRule" id="PRU00235"/>
    </source>
</evidence>
<dbReference type="PROSITE" id="PS00626">
    <property type="entry name" value="RCC1_2"/>
    <property type="match status" value="1"/>
</dbReference>